<evidence type="ECO:0000313" key="2">
    <source>
        <dbReference type="Proteomes" id="UP000071778"/>
    </source>
</evidence>
<gene>
    <name evidence="1" type="ORF">CAter282_2584</name>
</gene>
<dbReference type="PATRIC" id="fig|279058.17.peg.2822"/>
<name>A0A127PRL6_9BURK</name>
<evidence type="ECO:0000313" key="1">
    <source>
        <dbReference type="EMBL" id="AMP10321.1"/>
    </source>
</evidence>
<organism evidence="1 2">
    <name type="scientific">Collimonas arenae</name>
    <dbReference type="NCBI Taxonomy" id="279058"/>
    <lineage>
        <taxon>Bacteria</taxon>
        <taxon>Pseudomonadati</taxon>
        <taxon>Pseudomonadota</taxon>
        <taxon>Betaproteobacteria</taxon>
        <taxon>Burkholderiales</taxon>
        <taxon>Oxalobacteraceae</taxon>
        <taxon>Collimonas</taxon>
    </lineage>
</organism>
<sequence>MGILPDFEYFSMEMRACIKILRFARQSRESCLMPRLESES</sequence>
<dbReference type="AlphaFoldDB" id="A0A127PRL6"/>
<dbReference type="Proteomes" id="UP000071778">
    <property type="component" value="Chromosome"/>
</dbReference>
<protein>
    <submittedName>
        <fullName evidence="1">Uncharacterized protein</fullName>
    </submittedName>
</protein>
<reference evidence="1 2" key="1">
    <citation type="submission" date="2015-11" db="EMBL/GenBank/DDBJ databases">
        <title>Exploring the genomic traits of fungus-feeding bacterial genus Collimonas.</title>
        <authorList>
            <person name="Song C."/>
            <person name="Schmidt R."/>
            <person name="de Jager V."/>
            <person name="Krzyzanowska D."/>
            <person name="Jongedijk E."/>
            <person name="Cankar K."/>
            <person name="Beekwilder J."/>
            <person name="van Veen A."/>
            <person name="de Boer W."/>
            <person name="van Veen J.A."/>
            <person name="Garbeva P."/>
        </authorList>
    </citation>
    <scope>NUCLEOTIDE SEQUENCE [LARGE SCALE GENOMIC DNA]</scope>
    <source>
        <strain evidence="1 2">Ter282</strain>
    </source>
</reference>
<keyword evidence="2" id="KW-1185">Reference proteome</keyword>
<dbReference type="EMBL" id="CP013235">
    <property type="protein sequence ID" value="AMP10321.1"/>
    <property type="molecule type" value="Genomic_DNA"/>
</dbReference>
<proteinExistence type="predicted"/>
<accession>A0A127PRL6</accession>